<feature type="compositionally biased region" description="Polar residues" evidence="1">
    <location>
        <begin position="543"/>
        <end position="553"/>
    </location>
</feature>
<feature type="chain" id="PRO_5041916097" evidence="2">
    <location>
        <begin position="22"/>
        <end position="645"/>
    </location>
</feature>
<name>A0AAD6YBG5_9AGAR</name>
<proteinExistence type="predicted"/>
<dbReference type="EMBL" id="JARJCW010000030">
    <property type="protein sequence ID" value="KAJ7209774.1"/>
    <property type="molecule type" value="Genomic_DNA"/>
</dbReference>
<feature type="region of interest" description="Disordered" evidence="1">
    <location>
        <begin position="164"/>
        <end position="191"/>
    </location>
</feature>
<feature type="compositionally biased region" description="Polar residues" evidence="1">
    <location>
        <begin position="164"/>
        <end position="176"/>
    </location>
</feature>
<feature type="compositionally biased region" description="Low complexity" evidence="1">
    <location>
        <begin position="177"/>
        <end position="191"/>
    </location>
</feature>
<evidence type="ECO:0000256" key="1">
    <source>
        <dbReference type="SAM" id="MobiDB-lite"/>
    </source>
</evidence>
<reference evidence="3" key="1">
    <citation type="submission" date="2023-03" db="EMBL/GenBank/DDBJ databases">
        <title>Massive genome expansion in bonnet fungi (Mycena s.s.) driven by repeated elements and novel gene families across ecological guilds.</title>
        <authorList>
            <consortium name="Lawrence Berkeley National Laboratory"/>
            <person name="Harder C.B."/>
            <person name="Miyauchi S."/>
            <person name="Viragh M."/>
            <person name="Kuo A."/>
            <person name="Thoen E."/>
            <person name="Andreopoulos B."/>
            <person name="Lu D."/>
            <person name="Skrede I."/>
            <person name="Drula E."/>
            <person name="Henrissat B."/>
            <person name="Morin E."/>
            <person name="Kohler A."/>
            <person name="Barry K."/>
            <person name="LaButti K."/>
            <person name="Morin E."/>
            <person name="Salamov A."/>
            <person name="Lipzen A."/>
            <person name="Mereny Z."/>
            <person name="Hegedus B."/>
            <person name="Baldrian P."/>
            <person name="Stursova M."/>
            <person name="Weitz H."/>
            <person name="Taylor A."/>
            <person name="Grigoriev I.V."/>
            <person name="Nagy L.G."/>
            <person name="Martin F."/>
            <person name="Kauserud H."/>
        </authorList>
    </citation>
    <scope>NUCLEOTIDE SEQUENCE</scope>
    <source>
        <strain evidence="3">9144</strain>
    </source>
</reference>
<keyword evidence="2" id="KW-0732">Signal</keyword>
<evidence type="ECO:0000256" key="2">
    <source>
        <dbReference type="SAM" id="SignalP"/>
    </source>
</evidence>
<dbReference type="AlphaFoldDB" id="A0AAD6YBG5"/>
<feature type="compositionally biased region" description="Basic and acidic residues" evidence="1">
    <location>
        <begin position="515"/>
        <end position="540"/>
    </location>
</feature>
<dbReference type="Proteomes" id="UP001219525">
    <property type="component" value="Unassembled WGS sequence"/>
</dbReference>
<feature type="region of interest" description="Disordered" evidence="1">
    <location>
        <begin position="440"/>
        <end position="576"/>
    </location>
</feature>
<gene>
    <name evidence="3" type="ORF">GGX14DRAFT_395206</name>
</gene>
<sequence length="645" mass="70975">MVMTFVWFRIVGSLFFSLSHPETPPTNSAIPLSLYGPANLERLRSKPLTWPLKPSKLSRLQSVTHDWNTNHLQVLLSSQDLTFKTCLPLEPLCQSMPVNQIQVEIQHSGAPSHPTATLTQREDRFYSRHNGSVITYGAAVPPPPLPRPTCDLFPCRVVARTTPQTSVARASTDSLPTASTAAGTSASQTPSAARCDAQRALCLARGPAAAQQGQDHQFEAARRHRILDTEVERSWVTLLEPPMRAEANDRARARTQPDLSAGLQESWDPFTPSANIQPTGGGFTPINAPRKYSPYRQAALDASAGTTYDTLAGRRLQPETAAARTRHAIAGGLVPSKCQAVRSTGRMRGYGPFTHMQSRSHEEADSGSDFTVDGQRSHDATRDEATSTRAPRHPQARLRRWDHQDLDDNAHHGALYEHHITNEPVMQAALRRTHCYFSKASSKRSTTSGPRPTIEAQGVSARDAQCTPHSAGSTRRPPASGNEVDAEALRRRRRRAAAAAAHTSPQAPHTRRGARKVDDARHERLRDAVLTEKPGRRDPGARPSSSEGPTGSDSIGAASGWMETPTGDNKEHEDRLAKEERRRLRVKGKAFIVVSLKEGLFTHANVLFKTRFRDGTETCSVDVRQVNIGLSYFFLHYQVHINASE</sequence>
<feature type="compositionally biased region" description="Polar residues" evidence="1">
    <location>
        <begin position="440"/>
        <end position="450"/>
    </location>
</feature>
<comment type="caution">
    <text evidence="3">The sequence shown here is derived from an EMBL/GenBank/DDBJ whole genome shotgun (WGS) entry which is preliminary data.</text>
</comment>
<evidence type="ECO:0000313" key="4">
    <source>
        <dbReference type="Proteomes" id="UP001219525"/>
    </source>
</evidence>
<protein>
    <submittedName>
        <fullName evidence="3">Uncharacterized protein</fullName>
    </submittedName>
</protein>
<evidence type="ECO:0000313" key="3">
    <source>
        <dbReference type="EMBL" id="KAJ7209774.1"/>
    </source>
</evidence>
<feature type="compositionally biased region" description="Basic and acidic residues" evidence="1">
    <location>
        <begin position="375"/>
        <end position="386"/>
    </location>
</feature>
<feature type="signal peptide" evidence="2">
    <location>
        <begin position="1"/>
        <end position="21"/>
    </location>
</feature>
<feature type="region of interest" description="Disordered" evidence="1">
    <location>
        <begin position="349"/>
        <end position="399"/>
    </location>
</feature>
<keyword evidence="4" id="KW-1185">Reference proteome</keyword>
<accession>A0AAD6YBG5</accession>
<organism evidence="3 4">
    <name type="scientific">Mycena pura</name>
    <dbReference type="NCBI Taxonomy" id="153505"/>
    <lineage>
        <taxon>Eukaryota</taxon>
        <taxon>Fungi</taxon>
        <taxon>Dikarya</taxon>
        <taxon>Basidiomycota</taxon>
        <taxon>Agaricomycotina</taxon>
        <taxon>Agaricomycetes</taxon>
        <taxon>Agaricomycetidae</taxon>
        <taxon>Agaricales</taxon>
        <taxon>Marasmiineae</taxon>
        <taxon>Mycenaceae</taxon>
        <taxon>Mycena</taxon>
    </lineage>
</organism>